<dbReference type="PANTHER" id="PTHR40274:SF3">
    <property type="entry name" value="VIRGINIAMYCIN B LYASE"/>
    <property type="match status" value="1"/>
</dbReference>
<dbReference type="PANTHER" id="PTHR40274">
    <property type="entry name" value="VIRGINIAMYCIN B LYASE"/>
    <property type="match status" value="1"/>
</dbReference>
<dbReference type="Gene3D" id="2.130.10.10">
    <property type="entry name" value="YVTN repeat-like/Quinoprotein amine dehydrogenase"/>
    <property type="match status" value="1"/>
</dbReference>
<sequence>MISLGLGLLMSADGCGDSGRESGDAGDSQGWVTNTPTTLTTASAGTVATQGDSEAGTASQGMTMTPTTTMSAPTEGQSTDAIKFDLGTVDVGVDPCDGNGGTVDFSYLWVANTDQGSISKVNTETLVEEARYYSEASQAGGASPSRTSVNIDGHHVVVSNRGTGWVTKVAASSADCPDSNGNGVIDTSQDKDDLRPWGSDECVLWSTQVNAPFSPGSGPRATAWGPGEYNPQTCKYENQKVWIGWLKGPGQAVMGRLDGQTGALEAQVDLPGWPLTVDAANGYAPYGAAIDPQGYVWTTPVDSRLAYRIDPVTLEVKAWTSPNNDSHYGMTIDGKGRVWFANWQGHGGVSMFDPMTESWALVPGSEGNVLRGIAADPNGNVWIAANYGGVNGCGLLQVSGDTLTVVTFHTFPMCNIPVGVSIDFEDKVWMVDFDGWTYKIDPVTYEKTLVPIANQHYTYSDMTGAGLVNAIAPG</sequence>
<protein>
    <submittedName>
        <fullName evidence="2">Lyase</fullName>
    </submittedName>
</protein>
<dbReference type="InterPro" id="IPR015943">
    <property type="entry name" value="WD40/YVTN_repeat-like_dom_sf"/>
</dbReference>
<dbReference type="RefSeq" id="WP_272004509.1">
    <property type="nucleotide sequence ID" value="NZ_JAQNDN010000019.1"/>
</dbReference>
<dbReference type="InterPro" id="IPR051344">
    <property type="entry name" value="Vgb"/>
</dbReference>
<reference evidence="2 3" key="1">
    <citation type="submission" date="2022-11" db="EMBL/GenBank/DDBJ databases">
        <title>Minimal conservation of predation-associated metabolite biosynthetic gene clusters underscores biosynthetic potential of Myxococcota including descriptions for ten novel species: Archangium lansinium sp. nov., Myxococcus landrumus sp. nov., Nannocystis bai.</title>
        <authorList>
            <person name="Ahearne A."/>
            <person name="Stevens C."/>
            <person name="Dowd S."/>
        </authorList>
    </citation>
    <scope>NUCLEOTIDE SEQUENCE [LARGE SCALE GENOMIC DNA]</scope>
    <source>
        <strain evidence="2 3">NCELM</strain>
    </source>
</reference>
<accession>A0ABT5BG69</accession>
<evidence type="ECO:0000256" key="1">
    <source>
        <dbReference type="SAM" id="MobiDB-lite"/>
    </source>
</evidence>
<comment type="caution">
    <text evidence="2">The sequence shown here is derived from an EMBL/GenBank/DDBJ whole genome shotgun (WGS) entry which is preliminary data.</text>
</comment>
<proteinExistence type="predicted"/>
<keyword evidence="2" id="KW-0456">Lyase</keyword>
<feature type="compositionally biased region" description="Low complexity" evidence="1">
    <location>
        <begin position="33"/>
        <end position="49"/>
    </location>
</feature>
<gene>
    <name evidence="2" type="ORF">POL58_32970</name>
</gene>
<name>A0ABT5BG69_9BACT</name>
<evidence type="ECO:0000313" key="3">
    <source>
        <dbReference type="Proteomes" id="UP001217838"/>
    </source>
</evidence>
<evidence type="ECO:0000313" key="2">
    <source>
        <dbReference type="EMBL" id="MDC0672610.1"/>
    </source>
</evidence>
<dbReference type="Proteomes" id="UP001217838">
    <property type="component" value="Unassembled WGS sequence"/>
</dbReference>
<keyword evidence="3" id="KW-1185">Reference proteome</keyword>
<dbReference type="GO" id="GO:0016829">
    <property type="term" value="F:lyase activity"/>
    <property type="evidence" value="ECO:0007669"/>
    <property type="project" value="UniProtKB-KW"/>
</dbReference>
<dbReference type="SUPFAM" id="SSF63825">
    <property type="entry name" value="YWTD domain"/>
    <property type="match status" value="1"/>
</dbReference>
<feature type="compositionally biased region" description="Low complexity" evidence="1">
    <location>
        <begin position="57"/>
        <end position="74"/>
    </location>
</feature>
<feature type="region of interest" description="Disordered" evidence="1">
    <location>
        <begin position="16"/>
        <end position="75"/>
    </location>
</feature>
<dbReference type="EMBL" id="JAQNDN010000019">
    <property type="protein sequence ID" value="MDC0672610.1"/>
    <property type="molecule type" value="Genomic_DNA"/>
</dbReference>
<organism evidence="2 3">
    <name type="scientific">Nannocystis radixulma</name>
    <dbReference type="NCBI Taxonomy" id="2995305"/>
    <lineage>
        <taxon>Bacteria</taxon>
        <taxon>Pseudomonadati</taxon>
        <taxon>Myxococcota</taxon>
        <taxon>Polyangia</taxon>
        <taxon>Nannocystales</taxon>
        <taxon>Nannocystaceae</taxon>
        <taxon>Nannocystis</taxon>
    </lineage>
</organism>